<feature type="domain" description="HTH gntR-type" evidence="4">
    <location>
        <begin position="1"/>
        <end position="66"/>
    </location>
</feature>
<dbReference type="InterPro" id="IPR011711">
    <property type="entry name" value="GntR_C"/>
</dbReference>
<dbReference type="PANTHER" id="PTHR43537">
    <property type="entry name" value="TRANSCRIPTIONAL REGULATOR, GNTR FAMILY"/>
    <property type="match status" value="1"/>
</dbReference>
<evidence type="ECO:0000256" key="1">
    <source>
        <dbReference type="ARBA" id="ARBA00023015"/>
    </source>
</evidence>
<dbReference type="RefSeq" id="WP_413781386.1">
    <property type="nucleotide sequence ID" value="NZ_JAUOZS010000001.1"/>
</dbReference>
<evidence type="ECO:0000256" key="2">
    <source>
        <dbReference type="ARBA" id="ARBA00023125"/>
    </source>
</evidence>
<dbReference type="Pfam" id="PF00392">
    <property type="entry name" value="GntR"/>
    <property type="match status" value="1"/>
</dbReference>
<name>A0ABU3P2L7_9FIRM</name>
<dbReference type="PROSITE" id="PS50949">
    <property type="entry name" value="HTH_GNTR"/>
    <property type="match status" value="1"/>
</dbReference>
<dbReference type="SUPFAM" id="SSF48008">
    <property type="entry name" value="GntR ligand-binding domain-like"/>
    <property type="match status" value="1"/>
</dbReference>
<dbReference type="Proteomes" id="UP001254848">
    <property type="component" value="Unassembled WGS sequence"/>
</dbReference>
<evidence type="ECO:0000313" key="6">
    <source>
        <dbReference type="Proteomes" id="UP001254848"/>
    </source>
</evidence>
<dbReference type="PANTHER" id="PTHR43537:SF5">
    <property type="entry name" value="UXU OPERON TRANSCRIPTIONAL REGULATOR"/>
    <property type="match status" value="1"/>
</dbReference>
<dbReference type="Gene3D" id="1.10.10.10">
    <property type="entry name" value="Winged helix-like DNA-binding domain superfamily/Winged helix DNA-binding domain"/>
    <property type="match status" value="1"/>
</dbReference>
<gene>
    <name evidence="5" type="ORF">Q4T40_16885</name>
</gene>
<comment type="caution">
    <text evidence="5">The sequence shown here is derived from an EMBL/GenBank/DDBJ whole genome shotgun (WGS) entry which is preliminary data.</text>
</comment>
<dbReference type="SMART" id="SM00345">
    <property type="entry name" value="HTH_GNTR"/>
    <property type="match status" value="1"/>
</dbReference>
<organism evidence="5 6">
    <name type="scientific">Anaeroselena agilis</name>
    <dbReference type="NCBI Taxonomy" id="3063788"/>
    <lineage>
        <taxon>Bacteria</taxon>
        <taxon>Bacillati</taxon>
        <taxon>Bacillota</taxon>
        <taxon>Negativicutes</taxon>
        <taxon>Acetonemataceae</taxon>
        <taxon>Anaeroselena</taxon>
    </lineage>
</organism>
<evidence type="ECO:0000313" key="5">
    <source>
        <dbReference type="EMBL" id="MDT8902920.1"/>
    </source>
</evidence>
<dbReference type="Gene3D" id="1.20.120.530">
    <property type="entry name" value="GntR ligand-binding domain-like"/>
    <property type="match status" value="1"/>
</dbReference>
<dbReference type="SUPFAM" id="SSF46785">
    <property type="entry name" value="Winged helix' DNA-binding domain"/>
    <property type="match status" value="1"/>
</dbReference>
<accession>A0ABU3P2L7</accession>
<proteinExistence type="predicted"/>
<evidence type="ECO:0000256" key="3">
    <source>
        <dbReference type="ARBA" id="ARBA00023163"/>
    </source>
</evidence>
<dbReference type="InterPro" id="IPR000524">
    <property type="entry name" value="Tscrpt_reg_HTH_GntR"/>
</dbReference>
<dbReference type="Pfam" id="PF07729">
    <property type="entry name" value="FCD"/>
    <property type="match status" value="1"/>
</dbReference>
<dbReference type="CDD" id="cd07377">
    <property type="entry name" value="WHTH_GntR"/>
    <property type="match status" value="1"/>
</dbReference>
<keyword evidence="3" id="KW-0804">Transcription</keyword>
<dbReference type="InterPro" id="IPR008920">
    <property type="entry name" value="TF_FadR/GntR_C"/>
</dbReference>
<keyword evidence="6" id="KW-1185">Reference proteome</keyword>
<dbReference type="EMBL" id="JAUOZS010000001">
    <property type="protein sequence ID" value="MDT8902920.1"/>
    <property type="molecule type" value="Genomic_DNA"/>
</dbReference>
<dbReference type="InterPro" id="IPR036390">
    <property type="entry name" value="WH_DNA-bd_sf"/>
</dbReference>
<dbReference type="SMART" id="SM00895">
    <property type="entry name" value="FCD"/>
    <property type="match status" value="1"/>
</dbReference>
<reference evidence="5 6" key="1">
    <citation type="submission" date="2023-07" db="EMBL/GenBank/DDBJ databases">
        <title>The novel representative of Negativicutes class, Anaeroselena agilis gen. nov. sp. nov.</title>
        <authorList>
            <person name="Prokofeva M.I."/>
            <person name="Elcheninov A.G."/>
            <person name="Klyukina A."/>
            <person name="Kublanov I.V."/>
            <person name="Frolov E.N."/>
            <person name="Podosokorskaya O.A."/>
        </authorList>
    </citation>
    <scope>NUCLEOTIDE SEQUENCE [LARGE SCALE GENOMIC DNA]</scope>
    <source>
        <strain evidence="5 6">4137-cl</strain>
    </source>
</reference>
<keyword evidence="1" id="KW-0805">Transcription regulation</keyword>
<sequence length="209" mass="24120">MKETIKQFIRSKIIENNLKPGQRVVETEIARELKVSQIPVREALCGLEEEGLIKSVKYTGSFVTEIDNREMYHMHLLRSYIESTALELTLPNLTKRDFGALHDIVDAMGEKQKSGVDYAAISALDIEFHRTIVAWSGIEAYNRIWAMLNGHVRRFINIVHPQIEHKQDQVYEDHRQLMEVLQERDVDKAKAAIKAHIMDVFDRGAIRVP</sequence>
<dbReference type="InterPro" id="IPR036388">
    <property type="entry name" value="WH-like_DNA-bd_sf"/>
</dbReference>
<protein>
    <submittedName>
        <fullName evidence="5">GntR family transcriptional regulator</fullName>
    </submittedName>
</protein>
<evidence type="ECO:0000259" key="4">
    <source>
        <dbReference type="PROSITE" id="PS50949"/>
    </source>
</evidence>
<keyword evidence="2" id="KW-0238">DNA-binding</keyword>